<accession>W0DYJ1</accession>
<keyword evidence="2" id="KW-1185">Reference proteome</keyword>
<dbReference type="InParanoid" id="W0DYJ1"/>
<dbReference type="OrthoDB" id="9920058at2"/>
<dbReference type="AlphaFoldDB" id="W0DYJ1"/>
<dbReference type="HOGENOM" id="CLU_2157213_0_0_6"/>
<evidence type="ECO:0000313" key="2">
    <source>
        <dbReference type="Proteomes" id="UP000005380"/>
    </source>
</evidence>
<dbReference type="STRING" id="717772.THIAE_07670"/>
<proteinExistence type="predicted"/>
<dbReference type="Proteomes" id="UP000005380">
    <property type="component" value="Chromosome"/>
</dbReference>
<reference evidence="1 2" key="1">
    <citation type="submission" date="2013-12" db="EMBL/GenBank/DDBJ databases">
        <authorList>
            <consortium name="DOE Joint Genome Institute"/>
            <person name="Kappler U."/>
            <person name="Huntemann M."/>
            <person name="Han J."/>
            <person name="Chen A."/>
            <person name="Kyrpides N."/>
            <person name="Mavromatis K."/>
            <person name="Markowitz V."/>
            <person name="Palaniappan K."/>
            <person name="Ivanova N."/>
            <person name="Schaumberg A."/>
            <person name="Pati A."/>
            <person name="Liolios K."/>
            <person name="Nordberg H.P."/>
            <person name="Cantor M.N."/>
            <person name="Hua S.X."/>
            <person name="Woyke T."/>
        </authorList>
    </citation>
    <scope>NUCLEOTIDE SEQUENCE [LARGE SCALE GENOMIC DNA]</scope>
    <source>
        <strain evidence="2">AL2</strain>
    </source>
</reference>
<dbReference type="KEGG" id="tao:THIAE_07670"/>
<name>W0DYJ1_9GAMM</name>
<gene>
    <name evidence="1" type="ORF">THIAE_07670</name>
</gene>
<protein>
    <submittedName>
        <fullName evidence="1">Uncharacterized protein</fullName>
    </submittedName>
</protein>
<sequence>MVDQDYLKLFDSADEQAAVEAVADELSDDFFNLEDVLLDDINSIEQNLDTEHIVEDFEKLNKAQHPSSDENDMINELAETLAALKHQQDIHQHYFAKLRKQAAPNWHPTSK</sequence>
<dbReference type="RefSeq" id="WP_006460620.1">
    <property type="nucleotide sequence ID" value="NZ_CP007030.1"/>
</dbReference>
<evidence type="ECO:0000313" key="1">
    <source>
        <dbReference type="EMBL" id="AHF02338.1"/>
    </source>
</evidence>
<organism evidence="1 2">
    <name type="scientific">Thiomicrospira aerophila AL3</name>
    <dbReference type="NCBI Taxonomy" id="717772"/>
    <lineage>
        <taxon>Bacteria</taxon>
        <taxon>Pseudomonadati</taxon>
        <taxon>Pseudomonadota</taxon>
        <taxon>Gammaproteobacteria</taxon>
        <taxon>Thiotrichales</taxon>
        <taxon>Piscirickettsiaceae</taxon>
        <taxon>Thiomicrospira</taxon>
    </lineage>
</organism>
<dbReference type="EMBL" id="CP007030">
    <property type="protein sequence ID" value="AHF02338.1"/>
    <property type="molecule type" value="Genomic_DNA"/>
</dbReference>